<keyword evidence="2" id="KW-0812">Transmembrane</keyword>
<feature type="transmembrane region" description="Helical" evidence="2">
    <location>
        <begin position="172"/>
        <end position="189"/>
    </location>
</feature>
<name>A0A085WKG5_9BACT</name>
<dbReference type="AlphaFoldDB" id="A0A085WKG5"/>
<feature type="region of interest" description="Disordered" evidence="1">
    <location>
        <begin position="16"/>
        <end position="66"/>
    </location>
</feature>
<gene>
    <name evidence="4" type="ORF">DB31_7415</name>
</gene>
<evidence type="ECO:0000313" key="5">
    <source>
        <dbReference type="Proteomes" id="UP000028725"/>
    </source>
</evidence>
<comment type="caution">
    <text evidence="4">The sequence shown here is derived from an EMBL/GenBank/DDBJ whole genome shotgun (WGS) entry which is preliminary data.</text>
</comment>
<feature type="transmembrane region" description="Helical" evidence="2">
    <location>
        <begin position="234"/>
        <end position="253"/>
    </location>
</feature>
<dbReference type="EMBL" id="JMCB01000006">
    <property type="protein sequence ID" value="KFE68178.1"/>
    <property type="molecule type" value="Genomic_DNA"/>
</dbReference>
<dbReference type="Proteomes" id="UP000028725">
    <property type="component" value="Unassembled WGS sequence"/>
</dbReference>
<evidence type="ECO:0000313" key="4">
    <source>
        <dbReference type="EMBL" id="KFE68178.1"/>
    </source>
</evidence>
<feature type="transmembrane region" description="Helical" evidence="2">
    <location>
        <begin position="143"/>
        <end position="160"/>
    </location>
</feature>
<feature type="transmembrane region" description="Helical" evidence="2">
    <location>
        <begin position="201"/>
        <end position="222"/>
    </location>
</feature>
<keyword evidence="2" id="KW-0472">Membrane</keyword>
<feature type="chain" id="PRO_5001799718" evidence="3">
    <location>
        <begin position="18"/>
        <end position="352"/>
    </location>
</feature>
<organism evidence="4 5">
    <name type="scientific">Hyalangium minutum</name>
    <dbReference type="NCBI Taxonomy" id="394096"/>
    <lineage>
        <taxon>Bacteria</taxon>
        <taxon>Pseudomonadati</taxon>
        <taxon>Myxococcota</taxon>
        <taxon>Myxococcia</taxon>
        <taxon>Myxococcales</taxon>
        <taxon>Cystobacterineae</taxon>
        <taxon>Archangiaceae</taxon>
        <taxon>Hyalangium</taxon>
    </lineage>
</organism>
<keyword evidence="3" id="KW-0732">Signal</keyword>
<evidence type="ECO:0000256" key="1">
    <source>
        <dbReference type="SAM" id="MobiDB-lite"/>
    </source>
</evidence>
<reference evidence="4 5" key="1">
    <citation type="submission" date="2014-04" db="EMBL/GenBank/DDBJ databases">
        <title>Genome assembly of Hyalangium minutum DSM 14724.</title>
        <authorList>
            <person name="Sharma G."/>
            <person name="Subramanian S."/>
        </authorList>
    </citation>
    <scope>NUCLEOTIDE SEQUENCE [LARGE SCALE GENOMIC DNA]</scope>
    <source>
        <strain evidence="4 5">DSM 14724</strain>
    </source>
</reference>
<dbReference type="RefSeq" id="WP_044188723.1">
    <property type="nucleotide sequence ID" value="NZ_JMCB01000006.1"/>
</dbReference>
<dbReference type="OrthoDB" id="5526687at2"/>
<evidence type="ECO:0000256" key="2">
    <source>
        <dbReference type="SAM" id="Phobius"/>
    </source>
</evidence>
<feature type="compositionally biased region" description="Pro residues" evidence="1">
    <location>
        <begin position="23"/>
        <end position="53"/>
    </location>
</feature>
<keyword evidence="5" id="KW-1185">Reference proteome</keyword>
<protein>
    <submittedName>
        <fullName evidence="4">Uncharacterized protein</fullName>
    </submittedName>
</protein>
<sequence length="352" mass="35471">MRSIALLLSLTAAVASAQQPDAPTAPPLPPPSAPMAAPTEPPLPPPPPPPATTVPPAATGPSETPGERVVRYSRFSAGPGGSLVAFTEVMSGIVSGAMLGNSFDTNDSDKSNSAYTGAVVGGLTLGTIATMYQYYVPVERNESLLVAGAATSGFVAGLAISASEDMSSRNAAWLSLATTQLGIVSVLALTKGGADVSTGDASLVGMVSLYALTLTGLTQGIIDGSSSRDVNYTPTFIAPALGMALGGLLAIPLEIEASRVIKLTMVPLGVGASMLFLGSLLAEGTTVPLTALAGIVTSFALTFLLTSDPGMPTERYSMRRSDGFQAVPVPVVMAAGPDNKSVAGGAGLFVRF</sequence>
<feature type="transmembrane region" description="Helical" evidence="2">
    <location>
        <begin position="260"/>
        <end position="281"/>
    </location>
</feature>
<keyword evidence="2" id="KW-1133">Transmembrane helix</keyword>
<accession>A0A085WKG5</accession>
<proteinExistence type="predicted"/>
<dbReference type="PATRIC" id="fig|394096.3.peg.3455"/>
<evidence type="ECO:0000256" key="3">
    <source>
        <dbReference type="SAM" id="SignalP"/>
    </source>
</evidence>
<feature type="signal peptide" evidence="3">
    <location>
        <begin position="1"/>
        <end position="17"/>
    </location>
</feature>
<feature type="transmembrane region" description="Helical" evidence="2">
    <location>
        <begin position="114"/>
        <end position="136"/>
    </location>
</feature>
<feature type="transmembrane region" description="Helical" evidence="2">
    <location>
        <begin position="287"/>
        <end position="306"/>
    </location>
</feature>